<sequence>MNRPQWLIGALLACAPLTPALAVELNQDFALQIDATVASDYRTRGISQTQGDPAAQLGLTLQHASGLYLGAWTSNVDFGYDFKTRQEIDYYGGWYWQANDEVSLDLGYIKYTYPKESQFNQSDVYAILHAYGFEVAAYYGDDYPTYFGDRQANLYTYVAYDAELPAEFKLRMRYGRNDAKDPLYLSASGDTRDTYHEWEVKLSHELAGLDWAVSYIDTDLSQAECLNTFGFEDACTATVAASVSKTF</sequence>
<dbReference type="NCBIfam" id="TIGR02001">
    <property type="entry name" value="gcw_chp"/>
    <property type="match status" value="1"/>
</dbReference>
<dbReference type="InterPro" id="IPR010239">
    <property type="entry name" value="CHP02001"/>
</dbReference>
<dbReference type="Pfam" id="PF09694">
    <property type="entry name" value="Gcw_chp"/>
    <property type="match status" value="1"/>
</dbReference>
<evidence type="ECO:0000313" key="3">
    <source>
        <dbReference type="Proteomes" id="UP001163624"/>
    </source>
</evidence>
<feature type="chain" id="PRO_5046683233" evidence="1">
    <location>
        <begin position="23"/>
        <end position="247"/>
    </location>
</feature>
<name>A0ABY7A2E7_9PSED</name>
<accession>A0ABY7A2E7</accession>
<dbReference type="EMBL" id="CP113432">
    <property type="protein sequence ID" value="WAI51065.1"/>
    <property type="molecule type" value="Genomic_DNA"/>
</dbReference>
<protein>
    <submittedName>
        <fullName evidence="2">TorF family putative porin</fullName>
    </submittedName>
</protein>
<dbReference type="Proteomes" id="UP001163624">
    <property type="component" value="Chromosome"/>
</dbReference>
<proteinExistence type="predicted"/>
<organism evidence="2 3">
    <name type="scientific">Pseudomonas triclosanedens</name>
    <dbReference type="NCBI Taxonomy" id="2961893"/>
    <lineage>
        <taxon>Bacteria</taxon>
        <taxon>Pseudomonadati</taxon>
        <taxon>Pseudomonadota</taxon>
        <taxon>Gammaproteobacteria</taxon>
        <taxon>Pseudomonadales</taxon>
        <taxon>Pseudomonadaceae</taxon>
        <taxon>Pseudomonas</taxon>
    </lineage>
</organism>
<evidence type="ECO:0000256" key="1">
    <source>
        <dbReference type="SAM" id="SignalP"/>
    </source>
</evidence>
<keyword evidence="1" id="KW-0732">Signal</keyword>
<reference evidence="2" key="1">
    <citation type="submission" date="2022-11" db="EMBL/GenBank/DDBJ databases">
        <title>Pseudomonas triclosanedens sp. nov., a triclosan degrader isolated from activated sludge.</title>
        <authorList>
            <person name="Yin Y."/>
            <person name="Lu Z."/>
        </authorList>
    </citation>
    <scope>NUCLEOTIDE SEQUENCE</scope>
    <source>
        <strain evidence="2">ZM23</strain>
    </source>
</reference>
<feature type="signal peptide" evidence="1">
    <location>
        <begin position="1"/>
        <end position="22"/>
    </location>
</feature>
<keyword evidence="3" id="KW-1185">Reference proteome</keyword>
<evidence type="ECO:0000313" key="2">
    <source>
        <dbReference type="EMBL" id="WAI51065.1"/>
    </source>
</evidence>
<dbReference type="RefSeq" id="WP_254471660.1">
    <property type="nucleotide sequence ID" value="NZ_CP113432.1"/>
</dbReference>
<gene>
    <name evidence="2" type="ORF">OU419_07355</name>
</gene>